<comment type="catalytic activity">
    <reaction evidence="1">
        <text>3-hydroxy-2-methylpropanoyl-CoA + H2O = 3-hydroxy-2-methylpropanoate + CoA + H(+)</text>
        <dbReference type="Rhea" id="RHEA:20888"/>
        <dbReference type="ChEBI" id="CHEBI:11805"/>
        <dbReference type="ChEBI" id="CHEBI:15377"/>
        <dbReference type="ChEBI" id="CHEBI:15378"/>
        <dbReference type="ChEBI" id="CHEBI:57287"/>
        <dbReference type="ChEBI" id="CHEBI:57340"/>
        <dbReference type="EC" id="3.1.2.4"/>
    </reaction>
</comment>
<dbReference type="GO" id="GO:0006574">
    <property type="term" value="P:L-valine catabolic process"/>
    <property type="evidence" value="ECO:0007669"/>
    <property type="project" value="TreeGrafter"/>
</dbReference>
<dbReference type="InterPro" id="IPR029045">
    <property type="entry name" value="ClpP/crotonase-like_dom_sf"/>
</dbReference>
<dbReference type="OMA" id="EVFTMEY"/>
<feature type="domain" description="Enoyl-CoA hydratase/isomerase" evidence="5">
    <location>
        <begin position="69"/>
        <end position="426"/>
    </location>
</feature>
<proteinExistence type="predicted"/>
<gene>
    <name evidence="6" type="ORF">MVLG_03176</name>
</gene>
<evidence type="ECO:0000256" key="1">
    <source>
        <dbReference type="ARBA" id="ARBA00001709"/>
    </source>
</evidence>
<dbReference type="NCBIfam" id="NF004127">
    <property type="entry name" value="PRK05617.1"/>
    <property type="match status" value="1"/>
</dbReference>
<feature type="region of interest" description="Disordered" evidence="4">
    <location>
        <begin position="36"/>
        <end position="56"/>
    </location>
</feature>
<dbReference type="Pfam" id="PF16113">
    <property type="entry name" value="ECH_2"/>
    <property type="match status" value="1"/>
</dbReference>
<reference evidence="6" key="2">
    <citation type="submission" date="2010-11" db="EMBL/GenBank/DDBJ databases">
        <authorList>
            <consortium name="The Broad Institute Genome Sequencing Platform"/>
            <person name="Earl A."/>
            <person name="Ward D."/>
            <person name="Feldgarden M."/>
            <person name="Gevers D."/>
            <person name="Butler R."/>
            <person name="Young S.K."/>
            <person name="Zeng Q."/>
            <person name="Gargeya S."/>
            <person name="Fitzgerald M."/>
            <person name="Haas B."/>
            <person name="Abouelleil A."/>
            <person name="Alvarado L."/>
            <person name="Arachchi H.M."/>
            <person name="Berlin A."/>
            <person name="Brown A."/>
            <person name="Chapman S.B."/>
            <person name="Chen Z."/>
            <person name="Dunbar C."/>
            <person name="Freedman E."/>
            <person name="Gearin G."/>
            <person name="Gellesch M."/>
            <person name="Goldberg J."/>
            <person name="Griggs A."/>
            <person name="Gujja S."/>
            <person name="Heilman E."/>
            <person name="Heiman D."/>
            <person name="Howarth C."/>
            <person name="Larson L."/>
            <person name="Lui A."/>
            <person name="MacDonald P.J.P."/>
            <person name="Mehta T."/>
            <person name="Montmayeur A."/>
            <person name="Murphy C."/>
            <person name="Neiman D."/>
            <person name="Pearson M."/>
            <person name="Priest M."/>
            <person name="Roberts A."/>
            <person name="Saif S."/>
            <person name="Shea T."/>
            <person name="Shenoy N."/>
            <person name="Sisk P."/>
            <person name="Stolte C."/>
            <person name="Sykes S."/>
            <person name="White J."/>
            <person name="Yandava C."/>
            <person name="Wortman J."/>
            <person name="Nusbaum C."/>
            <person name="Birren B."/>
        </authorList>
    </citation>
    <scope>NUCLEOTIDE SEQUENCE</scope>
    <source>
        <strain evidence="6">P1A1 Lamole</strain>
    </source>
</reference>
<dbReference type="PANTHER" id="PTHR43176:SF3">
    <property type="entry name" value="3-HYDROXYISOBUTYRYL-COA HYDROLASE, MITOCHONDRIAL"/>
    <property type="match status" value="1"/>
</dbReference>
<dbReference type="SUPFAM" id="SSF52096">
    <property type="entry name" value="ClpP/crotonase"/>
    <property type="match status" value="1"/>
</dbReference>
<dbReference type="InParanoid" id="U5H7E3"/>
<dbReference type="OrthoDB" id="1737613at2759"/>
<keyword evidence="3" id="KW-0378">Hydrolase</keyword>
<dbReference type="CDD" id="cd06558">
    <property type="entry name" value="crotonase-like"/>
    <property type="match status" value="1"/>
</dbReference>
<dbReference type="HOGENOM" id="CLU_009834_22_0_1"/>
<evidence type="ECO:0000313" key="8">
    <source>
        <dbReference type="Proteomes" id="UP000017200"/>
    </source>
</evidence>
<dbReference type="PANTHER" id="PTHR43176">
    <property type="entry name" value="3-HYDROXYISOBUTYRYL-COA HYDROLASE-RELATED"/>
    <property type="match status" value="1"/>
</dbReference>
<reference evidence="7" key="4">
    <citation type="submission" date="2015-06" db="UniProtKB">
        <authorList>
            <consortium name="EnsemblFungi"/>
        </authorList>
    </citation>
    <scope>IDENTIFICATION</scope>
</reference>
<sequence length="538" mass="58442">MSLMLLKTCKAGAATVRMVSRTSSASASRVSMIGRHLTTSQSAQSSSTPSASSDPAEPLVRFESLHSLRKATLNRPAAFNALNKEMVDLLQPQLEKWEASDLASVIVLRGTGKHFCAGGDVKTLAKQLATEETWADSANFFGDEYVTDHFIANMRTPVVAFIHGNTLGGGCGLSMHAPFRIATETTILGMPETNIGLFPDVGANFFLPRLDGELGVYLGLTGHTLRGKDALFAGFASHFVPSERLNAVEARLSELGAKAALEDVNAAIEEFVADAEELQSGPAYPLVGAKRRAIDAIFGRKTVESIITGLSELESGSMPLDKLVFEGEEVDIGNLQQWAKTTREVLEHRSPTSLKLTLKAIREGAKLDIDEVFAMDLRIATACCNPTIHPDFRVGVTHLLVDKRKDRAPWSPSSLAEVEDSTILKNFFSNPAPFSNPPVKPLQKRAPESARPYREYPHARFSLPSERQIKDIVTGEAKGSGKFAMTKDEVVARVAQEAQRLSGGAEKIGLREKVNEVLQRKCRVGEQGTLRWVSSSTV</sequence>
<protein>
    <recommendedName>
        <fullName evidence="2">3-hydroxyisobutyryl-CoA hydrolase</fullName>
        <ecNumber evidence="2">3.1.2.4</ecNumber>
    </recommendedName>
</protein>
<dbReference type="InterPro" id="IPR018376">
    <property type="entry name" value="Enoyl-CoA_hyd/isom_CS"/>
</dbReference>
<evidence type="ECO:0000256" key="4">
    <source>
        <dbReference type="SAM" id="MobiDB-lite"/>
    </source>
</evidence>
<dbReference type="Proteomes" id="UP000017200">
    <property type="component" value="Unassembled WGS sequence"/>
</dbReference>
<evidence type="ECO:0000256" key="3">
    <source>
        <dbReference type="ARBA" id="ARBA00022801"/>
    </source>
</evidence>
<evidence type="ECO:0000313" key="6">
    <source>
        <dbReference type="EMBL" id="KDE06527.1"/>
    </source>
</evidence>
<dbReference type="EnsemblFungi" id="MVLG_03176T0">
    <property type="protein sequence ID" value="MVLG_03176T0"/>
    <property type="gene ID" value="MVLG_03176"/>
</dbReference>
<dbReference type="EC" id="3.1.2.4" evidence="2"/>
<reference evidence="6 8" key="3">
    <citation type="journal article" date="2015" name="BMC Genomics">
        <title>Sex and parasites: genomic and transcriptomic analysis of Microbotryum lychnidis-dioicae, the biotrophic and plant-castrating anther smut fungus.</title>
        <authorList>
            <person name="Perlin M.H."/>
            <person name="Amselem J."/>
            <person name="Fontanillas E."/>
            <person name="Toh S.S."/>
            <person name="Chen Z."/>
            <person name="Goldberg J."/>
            <person name="Duplessis S."/>
            <person name="Henrissat B."/>
            <person name="Young S."/>
            <person name="Zeng Q."/>
            <person name="Aguileta G."/>
            <person name="Petit E."/>
            <person name="Badouin H."/>
            <person name="Andrews J."/>
            <person name="Razeeq D."/>
            <person name="Gabaldon T."/>
            <person name="Quesneville H."/>
            <person name="Giraud T."/>
            <person name="Hood M.E."/>
            <person name="Schultz D.J."/>
            <person name="Cuomo C.A."/>
        </authorList>
    </citation>
    <scope>NUCLEOTIDE SEQUENCE [LARGE SCALE GENOMIC DNA]</scope>
    <source>
        <strain evidence="6">P1A1 Lamole</strain>
        <strain evidence="8">p1A1 Lamole</strain>
    </source>
</reference>
<dbReference type="InterPro" id="IPR045004">
    <property type="entry name" value="ECH_dom"/>
</dbReference>
<evidence type="ECO:0000313" key="7">
    <source>
        <dbReference type="EnsemblFungi" id="MVLG_03176T0"/>
    </source>
</evidence>
<reference evidence="8" key="1">
    <citation type="submission" date="2010-11" db="EMBL/GenBank/DDBJ databases">
        <title>The genome sequence of Microbotryum violaceum strain p1A1 Lamole.</title>
        <authorList>
            <person name="Cuomo C."/>
            <person name="Perlin M."/>
            <person name="Young S.K."/>
            <person name="Zeng Q."/>
            <person name="Gargeya S."/>
            <person name="Alvarado L."/>
            <person name="Berlin A."/>
            <person name="Chapman S.B."/>
            <person name="Chen Z."/>
            <person name="Freedman E."/>
            <person name="Gellesch M."/>
            <person name="Goldberg J."/>
            <person name="Griggs A."/>
            <person name="Gujja S."/>
            <person name="Heilman E."/>
            <person name="Heiman D."/>
            <person name="Howarth C."/>
            <person name="Mehta T."/>
            <person name="Neiman D."/>
            <person name="Pearson M."/>
            <person name="Roberts A."/>
            <person name="Saif S."/>
            <person name="Shea T."/>
            <person name="Shenoy N."/>
            <person name="Sisk P."/>
            <person name="Stolte C."/>
            <person name="Sykes S."/>
            <person name="White J."/>
            <person name="Yandava C."/>
            <person name="Haas B."/>
            <person name="Nusbaum C."/>
            <person name="Birren B."/>
        </authorList>
    </citation>
    <scope>NUCLEOTIDE SEQUENCE [LARGE SCALE GENOMIC DNA]</scope>
    <source>
        <strain evidence="8">p1A1 Lamole</strain>
    </source>
</reference>
<dbReference type="InterPro" id="IPR032259">
    <property type="entry name" value="HIBYL-CoA-H"/>
</dbReference>
<dbReference type="EMBL" id="AEIJ01000289">
    <property type="status" value="NOT_ANNOTATED_CDS"/>
    <property type="molecule type" value="Genomic_DNA"/>
</dbReference>
<evidence type="ECO:0000256" key="2">
    <source>
        <dbReference type="ARBA" id="ARBA00011915"/>
    </source>
</evidence>
<dbReference type="FunCoup" id="U5H7E3">
    <property type="interactions" value="317"/>
</dbReference>
<keyword evidence="8" id="KW-1185">Reference proteome</keyword>
<dbReference type="STRING" id="683840.U5H7E3"/>
<dbReference type="AlphaFoldDB" id="U5H7E3"/>
<evidence type="ECO:0000259" key="5">
    <source>
        <dbReference type="Pfam" id="PF16113"/>
    </source>
</evidence>
<dbReference type="Gene3D" id="3.90.226.10">
    <property type="entry name" value="2-enoyl-CoA Hydratase, Chain A, domain 1"/>
    <property type="match status" value="1"/>
</dbReference>
<name>U5H7E3_USTV1</name>
<dbReference type="EMBL" id="GL541670">
    <property type="protein sequence ID" value="KDE06527.1"/>
    <property type="molecule type" value="Genomic_DNA"/>
</dbReference>
<dbReference type="PROSITE" id="PS00166">
    <property type="entry name" value="ENOYL_COA_HYDRATASE"/>
    <property type="match status" value="1"/>
</dbReference>
<dbReference type="GO" id="GO:0005739">
    <property type="term" value="C:mitochondrion"/>
    <property type="evidence" value="ECO:0007669"/>
    <property type="project" value="TreeGrafter"/>
</dbReference>
<organism evidence="6">
    <name type="scientific">Microbotryum lychnidis-dioicae (strain p1A1 Lamole / MvSl-1064)</name>
    <name type="common">Anther smut fungus</name>
    <dbReference type="NCBI Taxonomy" id="683840"/>
    <lineage>
        <taxon>Eukaryota</taxon>
        <taxon>Fungi</taxon>
        <taxon>Dikarya</taxon>
        <taxon>Basidiomycota</taxon>
        <taxon>Pucciniomycotina</taxon>
        <taxon>Microbotryomycetes</taxon>
        <taxon>Microbotryales</taxon>
        <taxon>Microbotryaceae</taxon>
        <taxon>Microbotryum</taxon>
    </lineage>
</organism>
<accession>U5H7E3</accession>
<dbReference type="GO" id="GO:0003860">
    <property type="term" value="F:3-hydroxyisobutyryl-CoA hydrolase activity"/>
    <property type="evidence" value="ECO:0007669"/>
    <property type="project" value="UniProtKB-EC"/>
</dbReference>